<dbReference type="EMBL" id="JSYN01000038">
    <property type="protein sequence ID" value="KIA90865.1"/>
    <property type="molecule type" value="Genomic_DNA"/>
</dbReference>
<accession>A0A0C1DA94</accession>
<evidence type="ECO:0000313" key="2">
    <source>
        <dbReference type="Proteomes" id="UP000031246"/>
    </source>
</evidence>
<sequence>MLCIFVLCNVKAFSFENYKLQYLIIETNALPSKSQIGYNLLQTQDTFKKNAYILNVSYKVNGIKSSIGADANFIFVFYVFPKAKDLKLVEVSKSDSITEAGDISNIRNILIHTSGSIDDFNFIPLIRYQNKLYKFKEADIFGQAFNLKEKAQYFPDYAPLMSNRYELNLLGKPYTEQDIEAIQNKMKTDTSGMKHFEYDGFDGKWNIKAINKSEKTFDFWIRLIRVATGSYSFGRFANEIKFKLNVGVIGFKVEPLKPLFDEPHAEKYRGKSVPFAFKNFVDIKSVIH</sequence>
<name>A0A0C1DA94_9SPHI</name>
<comment type="caution">
    <text evidence="1">The sequence shown here is derived from an EMBL/GenBank/DDBJ whole genome shotgun (WGS) entry which is preliminary data.</text>
</comment>
<evidence type="ECO:0000313" key="1">
    <source>
        <dbReference type="EMBL" id="KIA90865.1"/>
    </source>
</evidence>
<reference evidence="1 2" key="1">
    <citation type="submission" date="2014-10" db="EMBL/GenBank/DDBJ databases">
        <title>Pedobacter Kyungheensis.</title>
        <authorList>
            <person name="Anderson B.M."/>
            <person name="Newman J.D."/>
        </authorList>
    </citation>
    <scope>NUCLEOTIDE SEQUENCE [LARGE SCALE GENOMIC DNA]</scope>
    <source>
        <strain evidence="1 2">KACC 16221</strain>
    </source>
</reference>
<keyword evidence="2" id="KW-1185">Reference proteome</keyword>
<dbReference type="AlphaFoldDB" id="A0A0C1DA94"/>
<organism evidence="1 2">
    <name type="scientific">Pedobacter kyungheensis</name>
    <dbReference type="NCBI Taxonomy" id="1069985"/>
    <lineage>
        <taxon>Bacteria</taxon>
        <taxon>Pseudomonadati</taxon>
        <taxon>Bacteroidota</taxon>
        <taxon>Sphingobacteriia</taxon>
        <taxon>Sphingobacteriales</taxon>
        <taxon>Sphingobacteriaceae</taxon>
        <taxon>Pedobacter</taxon>
    </lineage>
</organism>
<gene>
    <name evidence="1" type="ORF">OC25_24090</name>
</gene>
<dbReference type="Proteomes" id="UP000031246">
    <property type="component" value="Unassembled WGS sequence"/>
</dbReference>
<protein>
    <submittedName>
        <fullName evidence="1">Uncharacterized protein</fullName>
    </submittedName>
</protein>
<proteinExistence type="predicted"/>